<evidence type="ECO:0000256" key="2">
    <source>
        <dbReference type="ARBA" id="ARBA00022777"/>
    </source>
</evidence>
<evidence type="ECO:0000259" key="3">
    <source>
        <dbReference type="PROSITE" id="PS50290"/>
    </source>
</evidence>
<dbReference type="SMART" id="SM00146">
    <property type="entry name" value="PI3Kc"/>
    <property type="match status" value="1"/>
</dbReference>
<reference evidence="4 5" key="1">
    <citation type="submission" date="2019-07" db="EMBL/GenBank/DDBJ databases">
        <authorList>
            <person name="Jastrzebski P J."/>
            <person name="Paukszto L."/>
            <person name="Jastrzebski P J."/>
        </authorList>
    </citation>
    <scope>NUCLEOTIDE SEQUENCE [LARGE SCALE GENOMIC DNA]</scope>
    <source>
        <strain evidence="4 5">WMS-il1</strain>
    </source>
</reference>
<evidence type="ECO:0000256" key="1">
    <source>
        <dbReference type="ARBA" id="ARBA00022679"/>
    </source>
</evidence>
<gene>
    <name evidence="4" type="ORF">WMSIL1_LOCUS4946</name>
</gene>
<dbReference type="Proteomes" id="UP000321570">
    <property type="component" value="Unassembled WGS sequence"/>
</dbReference>
<dbReference type="PANTHER" id="PTHR37079:SF4">
    <property type="entry name" value="SERINE_THREONINE-PROTEIN KINASE ATM"/>
    <property type="match status" value="1"/>
</dbReference>
<feature type="domain" description="PI3K/PI4K catalytic" evidence="3">
    <location>
        <begin position="1"/>
        <end position="205"/>
    </location>
</feature>
<dbReference type="InterPro" id="IPR011009">
    <property type="entry name" value="Kinase-like_dom_sf"/>
</dbReference>
<dbReference type="PROSITE" id="PS00916">
    <property type="entry name" value="PI3_4_KINASE_2"/>
    <property type="match status" value="1"/>
</dbReference>
<dbReference type="InterPro" id="IPR000403">
    <property type="entry name" value="PI3/4_kinase_cat_dom"/>
</dbReference>
<keyword evidence="5" id="KW-1185">Reference proteome</keyword>
<dbReference type="InterPro" id="IPR018936">
    <property type="entry name" value="PI3/4_kinase_CS"/>
</dbReference>
<keyword evidence="2" id="KW-0418">Kinase</keyword>
<organism evidence="4 5">
    <name type="scientific">Hymenolepis diminuta</name>
    <name type="common">Rat tapeworm</name>
    <dbReference type="NCBI Taxonomy" id="6216"/>
    <lineage>
        <taxon>Eukaryota</taxon>
        <taxon>Metazoa</taxon>
        <taxon>Spiralia</taxon>
        <taxon>Lophotrochozoa</taxon>
        <taxon>Platyhelminthes</taxon>
        <taxon>Cestoda</taxon>
        <taxon>Eucestoda</taxon>
        <taxon>Cyclophyllidea</taxon>
        <taxon>Hymenolepididae</taxon>
        <taxon>Hymenolepis</taxon>
    </lineage>
</organism>
<dbReference type="PROSITE" id="PS50290">
    <property type="entry name" value="PI3_4_KINASE_3"/>
    <property type="match status" value="1"/>
</dbReference>
<evidence type="ECO:0000313" key="4">
    <source>
        <dbReference type="EMBL" id="VUZ44774.1"/>
    </source>
</evidence>
<protein>
    <recommendedName>
        <fullName evidence="3">PI3K/PI4K catalytic domain-containing protein</fullName>
    </recommendedName>
</protein>
<dbReference type="GO" id="GO:0004674">
    <property type="term" value="F:protein serine/threonine kinase activity"/>
    <property type="evidence" value="ECO:0007669"/>
    <property type="project" value="InterPro"/>
</dbReference>
<dbReference type="Gene3D" id="1.10.1070.11">
    <property type="entry name" value="Phosphatidylinositol 3-/4-kinase, catalytic domain"/>
    <property type="match status" value="1"/>
</dbReference>
<dbReference type="SUPFAM" id="SSF56112">
    <property type="entry name" value="Protein kinase-like (PK-like)"/>
    <property type="match status" value="1"/>
</dbReference>
<feature type="non-terminal residue" evidence="4">
    <location>
        <position position="1"/>
    </location>
</feature>
<dbReference type="PANTHER" id="PTHR37079">
    <property type="entry name" value="SERINE/THREONINE-PROTEIN KINASE ATM"/>
    <property type="match status" value="1"/>
</dbReference>
<name>A0A564YE07_HYMDI</name>
<sequence>IQKHPSRSTRIVVPLARRSGLIEWCEGTIPLGDWLANEITGAHQRYHPTDLPPNQAKLKLAGARDKPPERRMAIFSEVCSKIQPVLGYFFVENFPEASAWYAGRKRYTASLAASSILGYLVGLGDRHPQNLLLQPSTGELVHIDLGIAFDQGRLLPTPEMVPFRLTRDLVHALGPLGVETGFVGAAESALRAFSSGSEIILTLLE</sequence>
<proteinExistence type="predicted"/>
<keyword evidence="1" id="KW-0808">Transferase</keyword>
<dbReference type="InterPro" id="IPR038980">
    <property type="entry name" value="ATM_plant"/>
</dbReference>
<accession>A0A564YE07</accession>
<evidence type="ECO:0000313" key="5">
    <source>
        <dbReference type="Proteomes" id="UP000321570"/>
    </source>
</evidence>
<dbReference type="Pfam" id="PF00454">
    <property type="entry name" value="PI3_PI4_kinase"/>
    <property type="match status" value="1"/>
</dbReference>
<dbReference type="GO" id="GO:0006974">
    <property type="term" value="P:DNA damage response"/>
    <property type="evidence" value="ECO:0007669"/>
    <property type="project" value="InterPro"/>
</dbReference>
<feature type="non-terminal residue" evidence="4">
    <location>
        <position position="205"/>
    </location>
</feature>
<dbReference type="AlphaFoldDB" id="A0A564YE07"/>
<dbReference type="InterPro" id="IPR036940">
    <property type="entry name" value="PI3/4_kinase_cat_sf"/>
</dbReference>
<dbReference type="EMBL" id="CABIJS010000144">
    <property type="protein sequence ID" value="VUZ44774.1"/>
    <property type="molecule type" value="Genomic_DNA"/>
</dbReference>